<reference evidence="1" key="1">
    <citation type="journal article" date="2014" name="Front. Microbiol.">
        <title>High frequency of phylogenetically diverse reductive dehalogenase-homologous genes in deep subseafloor sedimentary metagenomes.</title>
        <authorList>
            <person name="Kawai M."/>
            <person name="Futagami T."/>
            <person name="Toyoda A."/>
            <person name="Takaki Y."/>
            <person name="Nishi S."/>
            <person name="Hori S."/>
            <person name="Arai W."/>
            <person name="Tsubouchi T."/>
            <person name="Morono Y."/>
            <person name="Uchiyama I."/>
            <person name="Ito T."/>
            <person name="Fujiyama A."/>
            <person name="Inagaki F."/>
            <person name="Takami H."/>
        </authorList>
    </citation>
    <scope>NUCLEOTIDE SEQUENCE</scope>
    <source>
        <strain evidence="1">Expedition CK06-06</strain>
    </source>
</reference>
<protein>
    <recommendedName>
        <fullName evidence="2">Glutamate racemase</fullName>
    </recommendedName>
</protein>
<evidence type="ECO:0000313" key="1">
    <source>
        <dbReference type="EMBL" id="GAG06180.1"/>
    </source>
</evidence>
<dbReference type="SUPFAM" id="SSF53681">
    <property type="entry name" value="Aspartate/glutamate racemase"/>
    <property type="match status" value="1"/>
</dbReference>
<dbReference type="Gene3D" id="3.40.50.1860">
    <property type="match status" value="1"/>
</dbReference>
<gene>
    <name evidence="1" type="ORF">S01H1_38577</name>
</gene>
<sequence length="77" mass="8209">MSLPTTDARAIGIFDSGLGGLTVVRAVRRAFPAEPILYLGDTARVPYGTKSPETVRLYAREIVSFLLGQGVKCIIAA</sequence>
<name>X0UKN7_9ZZZZ</name>
<feature type="non-terminal residue" evidence="1">
    <location>
        <position position="77"/>
    </location>
</feature>
<dbReference type="AlphaFoldDB" id="X0UKN7"/>
<dbReference type="InterPro" id="IPR001920">
    <property type="entry name" value="Asp/Glu_race"/>
</dbReference>
<organism evidence="1">
    <name type="scientific">marine sediment metagenome</name>
    <dbReference type="NCBI Taxonomy" id="412755"/>
    <lineage>
        <taxon>unclassified sequences</taxon>
        <taxon>metagenomes</taxon>
        <taxon>ecological metagenomes</taxon>
    </lineage>
</organism>
<proteinExistence type="predicted"/>
<accession>X0UKN7</accession>
<dbReference type="GO" id="GO:0016855">
    <property type="term" value="F:racemase and epimerase activity, acting on amino acids and derivatives"/>
    <property type="evidence" value="ECO:0007669"/>
    <property type="project" value="InterPro"/>
</dbReference>
<comment type="caution">
    <text evidence="1">The sequence shown here is derived from an EMBL/GenBank/DDBJ whole genome shotgun (WGS) entry which is preliminary data.</text>
</comment>
<dbReference type="EMBL" id="BARS01024294">
    <property type="protein sequence ID" value="GAG06180.1"/>
    <property type="molecule type" value="Genomic_DNA"/>
</dbReference>
<evidence type="ECO:0008006" key="2">
    <source>
        <dbReference type="Google" id="ProtNLM"/>
    </source>
</evidence>